<dbReference type="RefSeq" id="WP_205168903.1">
    <property type="nucleotide sequence ID" value="NZ_JAFBDZ010000001.1"/>
</dbReference>
<name>A0ABS2N9Z1_9BACI</name>
<sequence>MSINLSQPINRDKMTRNLFSCEVFAWMKQSHCHSLKQVKENTIWHGFEIDIATSYYKDIQRNSFRICNTLNTHQRLKLFYLLEFNREERNHISFTSPKSHAIWKYSSSTTLVDLSLQEGILVRKSLYPLTDQGVEMWRETLKSGHLAYQPLLKGPSIAVYSLDILLKPNESIEGTVFAIQNVCRDQIRKIHYGMKNRLAFPFK</sequence>
<evidence type="ECO:0000313" key="1">
    <source>
        <dbReference type="EMBL" id="MBM7584675.1"/>
    </source>
</evidence>
<gene>
    <name evidence="1" type="ORF">JOC86_001212</name>
</gene>
<proteinExistence type="predicted"/>
<evidence type="ECO:0000313" key="2">
    <source>
        <dbReference type="Proteomes" id="UP001646157"/>
    </source>
</evidence>
<organism evidence="1 2">
    <name type="scientific">Rossellomorea pakistanensis</name>
    <dbReference type="NCBI Taxonomy" id="992288"/>
    <lineage>
        <taxon>Bacteria</taxon>
        <taxon>Bacillati</taxon>
        <taxon>Bacillota</taxon>
        <taxon>Bacilli</taxon>
        <taxon>Bacillales</taxon>
        <taxon>Bacillaceae</taxon>
        <taxon>Rossellomorea</taxon>
    </lineage>
</organism>
<dbReference type="EMBL" id="JAFBDZ010000001">
    <property type="protein sequence ID" value="MBM7584675.1"/>
    <property type="molecule type" value="Genomic_DNA"/>
</dbReference>
<protein>
    <submittedName>
        <fullName evidence="1">Uncharacterized protein</fullName>
    </submittedName>
</protein>
<keyword evidence="2" id="KW-1185">Reference proteome</keyword>
<comment type="caution">
    <text evidence="1">The sequence shown here is derived from an EMBL/GenBank/DDBJ whole genome shotgun (WGS) entry which is preliminary data.</text>
</comment>
<accession>A0ABS2N9Z1</accession>
<reference evidence="1 2" key="1">
    <citation type="submission" date="2021-01" db="EMBL/GenBank/DDBJ databases">
        <title>Genomic Encyclopedia of Type Strains, Phase IV (KMG-IV): sequencing the most valuable type-strain genomes for metagenomic binning, comparative biology and taxonomic classification.</title>
        <authorList>
            <person name="Goeker M."/>
        </authorList>
    </citation>
    <scope>NUCLEOTIDE SEQUENCE [LARGE SCALE GENOMIC DNA]</scope>
    <source>
        <strain evidence="1 2">DSM 24834</strain>
    </source>
</reference>
<dbReference type="Proteomes" id="UP001646157">
    <property type="component" value="Unassembled WGS sequence"/>
</dbReference>